<evidence type="ECO:0000256" key="1">
    <source>
        <dbReference type="PROSITE-ProRule" id="PRU00042"/>
    </source>
</evidence>
<dbReference type="Gene3D" id="3.30.160.60">
    <property type="entry name" value="Classic Zinc Finger"/>
    <property type="match status" value="1"/>
</dbReference>
<evidence type="ECO:0000313" key="4">
    <source>
        <dbReference type="Proteomes" id="UP001194468"/>
    </source>
</evidence>
<dbReference type="Proteomes" id="UP001194468">
    <property type="component" value="Unassembled WGS sequence"/>
</dbReference>
<sequence>MILYVKEHWVQSRMLRRHADILFPPVSTTQSQTNLVQTYTVIPTEQFNLPHVGGLGPAGNSNMHQSFHVNNALHDVSALAVATTGLHAVPAPTCGLASGLHCTLPLDGSVKSIKLHLRKHRHWHSQRQVVQCPWTGCPAILQWMNIPRHIQSTHLGVRFRCFNCGKAYTRPEGLAAHTASLKCYGATVTHAGE</sequence>
<dbReference type="PROSITE" id="PS50157">
    <property type="entry name" value="ZINC_FINGER_C2H2_2"/>
    <property type="match status" value="1"/>
</dbReference>
<feature type="domain" description="C2H2-type" evidence="2">
    <location>
        <begin position="159"/>
        <end position="193"/>
    </location>
</feature>
<accession>A0AAD4BNK8</accession>
<reference evidence="3" key="2">
    <citation type="journal article" date="2020" name="Nat. Commun.">
        <title>Large-scale genome sequencing of mycorrhizal fungi provides insights into the early evolution of symbiotic traits.</title>
        <authorList>
            <person name="Miyauchi S."/>
            <person name="Kiss E."/>
            <person name="Kuo A."/>
            <person name="Drula E."/>
            <person name="Kohler A."/>
            <person name="Sanchez-Garcia M."/>
            <person name="Morin E."/>
            <person name="Andreopoulos B."/>
            <person name="Barry K.W."/>
            <person name="Bonito G."/>
            <person name="Buee M."/>
            <person name="Carver A."/>
            <person name="Chen C."/>
            <person name="Cichocki N."/>
            <person name="Clum A."/>
            <person name="Culley D."/>
            <person name="Crous P.W."/>
            <person name="Fauchery L."/>
            <person name="Girlanda M."/>
            <person name="Hayes R.D."/>
            <person name="Keri Z."/>
            <person name="LaButti K."/>
            <person name="Lipzen A."/>
            <person name="Lombard V."/>
            <person name="Magnuson J."/>
            <person name="Maillard F."/>
            <person name="Murat C."/>
            <person name="Nolan M."/>
            <person name="Ohm R.A."/>
            <person name="Pangilinan J."/>
            <person name="Pereira M.F."/>
            <person name="Perotto S."/>
            <person name="Peter M."/>
            <person name="Pfister S."/>
            <person name="Riley R."/>
            <person name="Sitrit Y."/>
            <person name="Stielow J.B."/>
            <person name="Szollosi G."/>
            <person name="Zifcakova L."/>
            <person name="Stursova M."/>
            <person name="Spatafora J.W."/>
            <person name="Tedersoo L."/>
            <person name="Vaario L.M."/>
            <person name="Yamada A."/>
            <person name="Yan M."/>
            <person name="Wang P."/>
            <person name="Xu J."/>
            <person name="Bruns T."/>
            <person name="Baldrian P."/>
            <person name="Vilgalys R."/>
            <person name="Dunand C."/>
            <person name="Henrissat B."/>
            <person name="Grigoriev I.V."/>
            <person name="Hibbett D."/>
            <person name="Nagy L.G."/>
            <person name="Martin F.M."/>
        </authorList>
    </citation>
    <scope>NUCLEOTIDE SEQUENCE</scope>
    <source>
        <strain evidence="3">BED1</strain>
    </source>
</reference>
<keyword evidence="1" id="KW-0863">Zinc-finger</keyword>
<keyword evidence="4" id="KW-1185">Reference proteome</keyword>
<keyword evidence="1" id="KW-0862">Zinc</keyword>
<reference evidence="3" key="1">
    <citation type="submission" date="2019-10" db="EMBL/GenBank/DDBJ databases">
        <authorList>
            <consortium name="DOE Joint Genome Institute"/>
            <person name="Kuo A."/>
            <person name="Miyauchi S."/>
            <person name="Kiss E."/>
            <person name="Drula E."/>
            <person name="Kohler A."/>
            <person name="Sanchez-Garcia M."/>
            <person name="Andreopoulos B."/>
            <person name="Barry K.W."/>
            <person name="Bonito G."/>
            <person name="Buee M."/>
            <person name="Carver A."/>
            <person name="Chen C."/>
            <person name="Cichocki N."/>
            <person name="Clum A."/>
            <person name="Culley D."/>
            <person name="Crous P.W."/>
            <person name="Fauchery L."/>
            <person name="Girlanda M."/>
            <person name="Hayes R."/>
            <person name="Keri Z."/>
            <person name="LaButti K."/>
            <person name="Lipzen A."/>
            <person name="Lombard V."/>
            <person name="Magnuson J."/>
            <person name="Maillard F."/>
            <person name="Morin E."/>
            <person name="Murat C."/>
            <person name="Nolan M."/>
            <person name="Ohm R."/>
            <person name="Pangilinan J."/>
            <person name="Pereira M."/>
            <person name="Perotto S."/>
            <person name="Peter M."/>
            <person name="Riley R."/>
            <person name="Sitrit Y."/>
            <person name="Stielow B."/>
            <person name="Szollosi G."/>
            <person name="Zifcakova L."/>
            <person name="Stursova M."/>
            <person name="Spatafora J.W."/>
            <person name="Tedersoo L."/>
            <person name="Vaario L.-M."/>
            <person name="Yamada A."/>
            <person name="Yan M."/>
            <person name="Wang P."/>
            <person name="Xu J."/>
            <person name="Bruns T."/>
            <person name="Baldrian P."/>
            <person name="Vilgalys R."/>
            <person name="Henrissat B."/>
            <person name="Grigoriev I.V."/>
            <person name="Hibbett D."/>
            <person name="Nagy L.G."/>
            <person name="Martin F.M."/>
        </authorList>
    </citation>
    <scope>NUCLEOTIDE SEQUENCE</scope>
    <source>
        <strain evidence="3">BED1</strain>
    </source>
</reference>
<protein>
    <recommendedName>
        <fullName evidence="2">C2H2-type domain-containing protein</fullName>
    </recommendedName>
</protein>
<gene>
    <name evidence="3" type="ORF">L210DRAFT_3551799</name>
</gene>
<evidence type="ECO:0000259" key="2">
    <source>
        <dbReference type="PROSITE" id="PS50157"/>
    </source>
</evidence>
<evidence type="ECO:0000313" key="3">
    <source>
        <dbReference type="EMBL" id="KAF8435061.1"/>
    </source>
</evidence>
<dbReference type="EMBL" id="WHUW01000026">
    <property type="protein sequence ID" value="KAF8435061.1"/>
    <property type="molecule type" value="Genomic_DNA"/>
</dbReference>
<dbReference type="InterPro" id="IPR013087">
    <property type="entry name" value="Znf_C2H2_type"/>
</dbReference>
<comment type="caution">
    <text evidence="3">The sequence shown here is derived from an EMBL/GenBank/DDBJ whole genome shotgun (WGS) entry which is preliminary data.</text>
</comment>
<dbReference type="AlphaFoldDB" id="A0AAD4BNK8"/>
<proteinExistence type="predicted"/>
<dbReference type="GO" id="GO:0008270">
    <property type="term" value="F:zinc ion binding"/>
    <property type="evidence" value="ECO:0007669"/>
    <property type="project" value="UniProtKB-KW"/>
</dbReference>
<keyword evidence="1" id="KW-0479">Metal-binding</keyword>
<organism evidence="3 4">
    <name type="scientific">Boletus edulis BED1</name>
    <dbReference type="NCBI Taxonomy" id="1328754"/>
    <lineage>
        <taxon>Eukaryota</taxon>
        <taxon>Fungi</taxon>
        <taxon>Dikarya</taxon>
        <taxon>Basidiomycota</taxon>
        <taxon>Agaricomycotina</taxon>
        <taxon>Agaricomycetes</taxon>
        <taxon>Agaricomycetidae</taxon>
        <taxon>Boletales</taxon>
        <taxon>Boletineae</taxon>
        <taxon>Boletaceae</taxon>
        <taxon>Boletoideae</taxon>
        <taxon>Boletus</taxon>
    </lineage>
</organism>
<name>A0AAD4BNK8_BOLED</name>